<dbReference type="InterPro" id="IPR059179">
    <property type="entry name" value="MLKL-like_MCAfunc"/>
</dbReference>
<dbReference type="PROSITE" id="PS50105">
    <property type="entry name" value="SAM_DOMAIN"/>
    <property type="match status" value="1"/>
</dbReference>
<dbReference type="SUPFAM" id="SSF52540">
    <property type="entry name" value="P-loop containing nucleoside triphosphate hydrolases"/>
    <property type="match status" value="1"/>
</dbReference>
<feature type="compositionally biased region" description="Polar residues" evidence="4">
    <location>
        <begin position="265"/>
        <end position="277"/>
    </location>
</feature>
<keyword evidence="2 3" id="KW-0802">TPR repeat</keyword>
<evidence type="ECO:0000256" key="1">
    <source>
        <dbReference type="ARBA" id="ARBA00022737"/>
    </source>
</evidence>
<feature type="compositionally biased region" description="Low complexity" evidence="4">
    <location>
        <begin position="1089"/>
        <end position="1109"/>
    </location>
</feature>
<dbReference type="OrthoDB" id="1658288at2759"/>
<dbReference type="InterPro" id="IPR019734">
    <property type="entry name" value="TPR_rpt"/>
</dbReference>
<dbReference type="PROSITE" id="PS50005">
    <property type="entry name" value="TPR"/>
    <property type="match status" value="1"/>
</dbReference>
<feature type="compositionally biased region" description="Low complexity" evidence="4">
    <location>
        <begin position="1130"/>
        <end position="1153"/>
    </location>
</feature>
<evidence type="ECO:0000256" key="4">
    <source>
        <dbReference type="SAM" id="MobiDB-lite"/>
    </source>
</evidence>
<feature type="region of interest" description="Disordered" evidence="4">
    <location>
        <begin position="2064"/>
        <end position="2089"/>
    </location>
</feature>
<feature type="region of interest" description="Disordered" evidence="4">
    <location>
        <begin position="1087"/>
        <end position="1109"/>
    </location>
</feature>
<organism evidence="6 7">
    <name type="scientific">Chlamydomonas eustigma</name>
    <dbReference type="NCBI Taxonomy" id="1157962"/>
    <lineage>
        <taxon>Eukaryota</taxon>
        <taxon>Viridiplantae</taxon>
        <taxon>Chlorophyta</taxon>
        <taxon>core chlorophytes</taxon>
        <taxon>Chlorophyceae</taxon>
        <taxon>CS clade</taxon>
        <taxon>Chlamydomonadales</taxon>
        <taxon>Chlamydomonadaceae</taxon>
        <taxon>Chlamydomonas</taxon>
    </lineage>
</organism>
<evidence type="ECO:0000313" key="7">
    <source>
        <dbReference type="Proteomes" id="UP000232323"/>
    </source>
</evidence>
<dbReference type="STRING" id="1157962.A0A250XEW1"/>
<feature type="domain" description="SAM" evidence="5">
    <location>
        <begin position="61"/>
        <end position="123"/>
    </location>
</feature>
<dbReference type="InterPro" id="IPR001660">
    <property type="entry name" value="SAM"/>
</dbReference>
<feature type="compositionally biased region" description="Polar residues" evidence="4">
    <location>
        <begin position="1976"/>
        <end position="2032"/>
    </location>
</feature>
<sequence>MGCGTSNQISFNDKNVLGKSQAKSGVGRLPLDEVTSVAALGAQVTSEDYISLPFELALSQWTDKDVRVWLRTLPSALNQYIDNLTGPGGLLLYWDDTMLQDAGVNNKFHRLQLLEYCRQLTQDVARRQKEHPDLLIQAFRPENGENKECLNTEAEDMKEADSWVVESVGFTGKEDTLNYTLHGQFGKGETIYDQNLRSKVSNLLIGGYDEVHHPLFGDSETTVLRKHDDKATAKRPTSALPFGSALELASFRSPTATTAVAVTTHASQLKRQSSTRETSGKKDAQEDKESGAGNTKGERDTEEGCGKGCVDEASEEKQGTQVPGMVEVVVGVLQSVASLGAKVLPWPGDAAASALSELLKMTGKAIINKRNWVTLNQRSADLLRLVIENKELQSDTPIYRNIMTRLLNTLKAIEQFFIDYTNKNWLMRVVSNGGDAAMFDQFWRDLNAMICDATLSIGVQANEKLTTLAHHIATVPQPKYQDESREVLRLMEELGGVDVVLRDQSRLAQVASKLGAGEQLVLTKVNQAAELLEASRDEGVHSLIQHPVMKVFWRKCFSPQNDVPWALWWEVFPEELQRVHMVSEEDVTTLMRRLADPRRRELFQLRLHLYSSDRISVGELRRGMVPADADLTQLVLNLTESSDFSSGMVPADADLTQLVLNLTESSDFSSGMVPADADLTQLVLNLTESSDFSSGSATALKGTSSVAVQGVAIAAAAAAPVEGAPYDTLPPLGYNVPPLDPRFAARDEDVQAAAKLLLGSTDSKASQQGSGLTGNGANQAAVPAPPGSVLCIVAEPGQPKSALALGIARQLWDQGVAPGGCFLVDLQGSRTKIEVLDRFRLALGMPPLESAGSASLVASLAASEEGKLRERLVLLAERAGVGAGGAGGAGGSRGGCLLVVDNVDSLLPVGAADSDSAPNFSGNSPQAGCKATAWERRPSRKDKPAERAAGGEIAVFGKLEDANEAGGGPEGTMSKLVEAVESLLGIAAEILVPRGGRMLITSNSVLKPRVVEPSASAWLGAVVQYYHLGLMGGEEARKLLKNLVRGLDKDNAQLLIEACVQNPDVLRSALTAASKKKQQTDLDLLTHGSSSSALNSPSSSAPCTPSSSLPSLPVPVWGAGKAAAAAAAGASSSSPSTSTAAAAATAQSHKGAAPLRPSRLQQPPSVRPSCDGGSDSVASSRSTAVTIQTPVLDSSDTPTTSNSASTSRYASLARALSVRGEIGAAAAAEIKASLMDTLGVKLRQQAGRSKQSGDSTPHRKVLTKGLYVSVTALEMSGVAGNLAGLPEMQYKAVLSLSAFAGSFTEAGAAALLGVPVYAARSTLEILEGHNLLVKNKREGGYSLQAEVQEAGLDLLQEATDSEQVAVACRFIQYVLSLLRQADKLYNSAVQASMQLAEEIRGDLTVMMHLIATCIDREKILAVLGIDGLMLLARTPILTALTLDCVPEYEALWRMLCGAAAPLPPPRPPVLSSPPIPSISPSGGPKSAGSSSFGAAANPLGAGRVIATPALGVKRAAAAAGSSGSSEAATERVKAGGGGKGLVTVVEDPGMQAIALRCLGHGLMKGSRFSESEAAIKASLDLSEDIYGKESLELAACLNELGQLLALTGRYQDAEAVLRRALLIRQRRLGPHHLDVASSKNNLARVFRSEARYPEAEALYREALSIRIALLPDCHPDLAESYNSIGISLGQQKQYASEEQLYLQALDIRKRCLGVDHPDVAQAMNNVGTALANQGRHAEAETIFREALSIKMRVFGSDHPSVGVSLNNVGRALVKQGKLPEAEAMYRRALSVIQASLGPDHPATATCMANIVSMLRKQPGREAEVTQAREEYKSRFGNKTQGAGLVSDHVRGSRGECGLKAVALGYDAGLLEPSEASRITFASLQEEEEEEQAETVGMWGLEDGYSMDEDVPPPFDGDLVFEESVSGSFGRSMALALAARAAASSTSSLSSLNYGQIYGSSDFTPVPEDDRWKPSASRFSTTQRASASGTASKNGLSSSTVLHGASSVTVAQNRGVSSQSRRPETQGNPTNISRKPMAPAAAARPGSALTSRLADLKAGKPSLQSAAIINTGSPTHGATRDTEPEDETWLESVAPPSLDSAMDAWQGLTVGMSTSRQRGIMGTANKVIEGRAETGFKKDGQQGGPALSNNNKLPGRSDSPASSDAVDLSLAELAKASSRGGSPTVSPLRRRPPAAAPVASASRLGPAFTQKKMPAQHTAYDVASGTTATNAAARHAQQPITAVDDIQSSYSAMAEILALDASKPSAVPLDLGSRPVIQEMAVLPNIVMNKKRPSAAADTRGSAQAAANVYGLNPFKPRKQLEQ</sequence>
<keyword evidence="7" id="KW-1185">Reference proteome</keyword>
<dbReference type="CDD" id="cd09487">
    <property type="entry name" value="SAM_superfamily"/>
    <property type="match status" value="1"/>
</dbReference>
<feature type="repeat" description="TPR" evidence="3">
    <location>
        <begin position="1720"/>
        <end position="1753"/>
    </location>
</feature>
<dbReference type="SMART" id="SM00028">
    <property type="entry name" value="TPR"/>
    <property type="match status" value="6"/>
</dbReference>
<feature type="compositionally biased region" description="Pro residues" evidence="4">
    <location>
        <begin position="1467"/>
        <end position="1477"/>
    </location>
</feature>
<dbReference type="InterPro" id="IPR011990">
    <property type="entry name" value="TPR-like_helical_dom_sf"/>
</dbReference>
<dbReference type="SUPFAM" id="SSF48452">
    <property type="entry name" value="TPR-like"/>
    <property type="match status" value="2"/>
</dbReference>
<dbReference type="InterPro" id="IPR013761">
    <property type="entry name" value="SAM/pointed_sf"/>
</dbReference>
<feature type="compositionally biased region" description="Polar residues" evidence="4">
    <location>
        <begin position="2064"/>
        <end position="2075"/>
    </location>
</feature>
<feature type="region of interest" description="Disordered" evidence="4">
    <location>
        <begin position="1130"/>
        <end position="1206"/>
    </location>
</feature>
<feature type="compositionally biased region" description="Low complexity" evidence="4">
    <location>
        <begin position="1478"/>
        <end position="1490"/>
    </location>
</feature>
<evidence type="ECO:0000313" key="6">
    <source>
        <dbReference type="EMBL" id="GAX81624.1"/>
    </source>
</evidence>
<gene>
    <name evidence="6" type="ORF">CEUSTIGMA_g9052.t1</name>
</gene>
<feature type="region of interest" description="Disordered" evidence="4">
    <location>
        <begin position="262"/>
        <end position="306"/>
    </location>
</feature>
<feature type="compositionally biased region" description="Basic and acidic residues" evidence="4">
    <location>
        <begin position="278"/>
        <end position="305"/>
    </location>
</feature>
<feature type="region of interest" description="Disordered" evidence="4">
    <location>
        <begin position="2292"/>
        <end position="2322"/>
    </location>
</feature>
<dbReference type="Gene3D" id="1.20.930.20">
    <property type="entry name" value="Adaptor protein Cbl, N-terminal domain"/>
    <property type="match status" value="1"/>
</dbReference>
<dbReference type="InterPro" id="IPR003593">
    <property type="entry name" value="AAA+_ATPase"/>
</dbReference>
<dbReference type="InterPro" id="IPR036537">
    <property type="entry name" value="Adaptor_Cbl_N_dom_sf"/>
</dbReference>
<dbReference type="InterPro" id="IPR027417">
    <property type="entry name" value="P-loop_NTPase"/>
</dbReference>
<dbReference type="Gene3D" id="1.25.40.10">
    <property type="entry name" value="Tetratricopeptide repeat domain"/>
    <property type="match status" value="2"/>
</dbReference>
<dbReference type="SUPFAM" id="SSF47769">
    <property type="entry name" value="SAM/Pointed domain"/>
    <property type="match status" value="1"/>
</dbReference>
<feature type="compositionally biased region" description="Basic and acidic residues" evidence="4">
    <location>
        <begin position="933"/>
        <end position="946"/>
    </location>
</feature>
<proteinExistence type="predicted"/>
<feature type="region of interest" description="Disordered" evidence="4">
    <location>
        <begin position="1467"/>
        <end position="1490"/>
    </location>
</feature>
<feature type="compositionally biased region" description="Low complexity" evidence="4">
    <location>
        <begin position="2035"/>
        <end position="2047"/>
    </location>
</feature>
<dbReference type="PANTHER" id="PTHR45641:SF19">
    <property type="entry name" value="NEPHROCYSTIN-3"/>
    <property type="match status" value="1"/>
</dbReference>
<dbReference type="CDD" id="cd21037">
    <property type="entry name" value="MLKL_NTD"/>
    <property type="match status" value="1"/>
</dbReference>
<feature type="region of interest" description="Disordered" evidence="4">
    <location>
        <begin position="2134"/>
        <end position="2212"/>
    </location>
</feature>
<evidence type="ECO:0000259" key="5">
    <source>
        <dbReference type="PROSITE" id="PS50105"/>
    </source>
</evidence>
<dbReference type="Proteomes" id="UP000232323">
    <property type="component" value="Unassembled WGS sequence"/>
</dbReference>
<keyword evidence="1" id="KW-0677">Repeat</keyword>
<feature type="compositionally biased region" description="Polar residues" evidence="4">
    <location>
        <begin position="1176"/>
        <end position="1206"/>
    </location>
</feature>
<accession>A0A250XEW1</accession>
<evidence type="ECO:0000256" key="3">
    <source>
        <dbReference type="PROSITE-ProRule" id="PRU00339"/>
    </source>
</evidence>
<evidence type="ECO:0000256" key="2">
    <source>
        <dbReference type="ARBA" id="ARBA00022803"/>
    </source>
</evidence>
<dbReference type="GO" id="GO:0007166">
    <property type="term" value="P:cell surface receptor signaling pathway"/>
    <property type="evidence" value="ECO:0007669"/>
    <property type="project" value="InterPro"/>
</dbReference>
<feature type="region of interest" description="Disordered" evidence="4">
    <location>
        <begin position="915"/>
        <end position="947"/>
    </location>
</feature>
<dbReference type="PANTHER" id="PTHR45641">
    <property type="entry name" value="TETRATRICOPEPTIDE REPEAT PROTEIN (AFU_ORTHOLOGUE AFUA_6G03870)"/>
    <property type="match status" value="1"/>
</dbReference>
<protein>
    <recommendedName>
        <fullName evidence="5">SAM domain-containing protein</fullName>
    </recommendedName>
</protein>
<dbReference type="SMART" id="SM00382">
    <property type="entry name" value="AAA"/>
    <property type="match status" value="1"/>
</dbReference>
<reference evidence="6 7" key="1">
    <citation type="submission" date="2017-08" db="EMBL/GenBank/DDBJ databases">
        <title>Acidophilic green algal genome provides insights into adaptation to an acidic environment.</title>
        <authorList>
            <person name="Hirooka S."/>
            <person name="Hirose Y."/>
            <person name="Kanesaki Y."/>
            <person name="Higuchi S."/>
            <person name="Fujiwara T."/>
            <person name="Onuma R."/>
            <person name="Era A."/>
            <person name="Ohbayashi R."/>
            <person name="Uzuka A."/>
            <person name="Nozaki H."/>
            <person name="Yoshikawa H."/>
            <person name="Miyagishima S.Y."/>
        </authorList>
    </citation>
    <scope>NUCLEOTIDE SEQUENCE [LARGE SCALE GENOMIC DNA]</scope>
    <source>
        <strain evidence="6 7">NIES-2499</strain>
    </source>
</reference>
<feature type="region of interest" description="Disordered" evidence="4">
    <location>
        <begin position="1962"/>
        <end position="2047"/>
    </location>
</feature>
<comment type="caution">
    <text evidence="6">The sequence shown here is derived from an EMBL/GenBank/DDBJ whole genome shotgun (WGS) entry which is preliminary data.</text>
</comment>
<dbReference type="Pfam" id="PF13424">
    <property type="entry name" value="TPR_12"/>
    <property type="match status" value="2"/>
</dbReference>
<feature type="compositionally biased region" description="Polar residues" evidence="4">
    <location>
        <begin position="916"/>
        <end position="926"/>
    </location>
</feature>
<dbReference type="EMBL" id="BEGY01000068">
    <property type="protein sequence ID" value="GAX81624.1"/>
    <property type="molecule type" value="Genomic_DNA"/>
</dbReference>
<name>A0A250XEW1_9CHLO</name>